<feature type="region of interest" description="Disordered" evidence="1">
    <location>
        <begin position="47"/>
        <end position="131"/>
    </location>
</feature>
<feature type="region of interest" description="Disordered" evidence="1">
    <location>
        <begin position="169"/>
        <end position="225"/>
    </location>
</feature>
<feature type="compositionally biased region" description="Polar residues" evidence="1">
    <location>
        <begin position="213"/>
        <end position="225"/>
    </location>
</feature>
<feature type="compositionally biased region" description="Basic and acidic residues" evidence="1">
    <location>
        <begin position="80"/>
        <end position="102"/>
    </location>
</feature>
<protein>
    <submittedName>
        <fullName evidence="2">Uncharacterized protein</fullName>
    </submittedName>
</protein>
<dbReference type="Proteomes" id="UP001066276">
    <property type="component" value="Chromosome 3_2"/>
</dbReference>
<dbReference type="EMBL" id="JANPWB010000006">
    <property type="protein sequence ID" value="KAJ1176072.1"/>
    <property type="molecule type" value="Genomic_DNA"/>
</dbReference>
<organism evidence="2 3">
    <name type="scientific">Pleurodeles waltl</name>
    <name type="common">Iberian ribbed newt</name>
    <dbReference type="NCBI Taxonomy" id="8319"/>
    <lineage>
        <taxon>Eukaryota</taxon>
        <taxon>Metazoa</taxon>
        <taxon>Chordata</taxon>
        <taxon>Craniata</taxon>
        <taxon>Vertebrata</taxon>
        <taxon>Euteleostomi</taxon>
        <taxon>Amphibia</taxon>
        <taxon>Batrachia</taxon>
        <taxon>Caudata</taxon>
        <taxon>Salamandroidea</taxon>
        <taxon>Salamandridae</taxon>
        <taxon>Pleurodelinae</taxon>
        <taxon>Pleurodeles</taxon>
    </lineage>
</organism>
<evidence type="ECO:0000256" key="1">
    <source>
        <dbReference type="SAM" id="MobiDB-lite"/>
    </source>
</evidence>
<comment type="caution">
    <text evidence="2">The sequence shown here is derived from an EMBL/GenBank/DDBJ whole genome shotgun (WGS) entry which is preliminary data.</text>
</comment>
<proteinExistence type="predicted"/>
<gene>
    <name evidence="2" type="ORF">NDU88_001355</name>
</gene>
<feature type="compositionally biased region" description="Basic and acidic residues" evidence="1">
    <location>
        <begin position="200"/>
        <end position="211"/>
    </location>
</feature>
<dbReference type="AlphaFoldDB" id="A0AAV7TJV3"/>
<accession>A0AAV7TJV3</accession>
<reference evidence="2" key="1">
    <citation type="journal article" date="2022" name="bioRxiv">
        <title>Sequencing and chromosome-scale assembly of the giantPleurodeles waltlgenome.</title>
        <authorList>
            <person name="Brown T."/>
            <person name="Elewa A."/>
            <person name="Iarovenko S."/>
            <person name="Subramanian E."/>
            <person name="Araus A.J."/>
            <person name="Petzold A."/>
            <person name="Susuki M."/>
            <person name="Suzuki K.-i.T."/>
            <person name="Hayashi T."/>
            <person name="Toyoda A."/>
            <person name="Oliveira C."/>
            <person name="Osipova E."/>
            <person name="Leigh N.D."/>
            <person name="Simon A."/>
            <person name="Yun M.H."/>
        </authorList>
    </citation>
    <scope>NUCLEOTIDE SEQUENCE</scope>
    <source>
        <strain evidence="2">20211129_DDA</strain>
        <tissue evidence="2">Liver</tissue>
    </source>
</reference>
<sequence>MEYLFTSYIKVPVATFKYEYVRAMKQIRDHKAVPFSPYVTGAPGECQRESPIEMNGAAPPATPTPRRPRGHVGHAAGWSSEERNTNGERRRARPEPRAEIELRLTSPPCMPQTIGEKNTPSPSLHKIENNGAPCRGGDVTANGAQGLLFPMCSVAAGPWKHPRALGDVTDRQRGAKGPTAEACRGPPWPPTSYKGGGGQWREEGEKTEGKRTQAPQESYCASRQKTPLAPSLPRLLYTRWGRGSRAQKAELGGHPPKGPIVRIEADLRRHGIP</sequence>
<name>A0AAV7TJV3_PLEWA</name>
<keyword evidence="3" id="KW-1185">Reference proteome</keyword>
<evidence type="ECO:0000313" key="3">
    <source>
        <dbReference type="Proteomes" id="UP001066276"/>
    </source>
</evidence>
<evidence type="ECO:0000313" key="2">
    <source>
        <dbReference type="EMBL" id="KAJ1176072.1"/>
    </source>
</evidence>